<dbReference type="Proteomes" id="UP000186004">
    <property type="component" value="Unassembled WGS sequence"/>
</dbReference>
<proteinExistence type="predicted"/>
<organism evidence="2 3">
    <name type="scientific">Micromonospora avicenniae</name>
    <dbReference type="NCBI Taxonomy" id="1198245"/>
    <lineage>
        <taxon>Bacteria</taxon>
        <taxon>Bacillati</taxon>
        <taxon>Actinomycetota</taxon>
        <taxon>Actinomycetes</taxon>
        <taxon>Micromonosporales</taxon>
        <taxon>Micromonosporaceae</taxon>
        <taxon>Micromonospora</taxon>
    </lineage>
</organism>
<dbReference type="EMBL" id="FTNF01000006">
    <property type="protein sequence ID" value="SIR13071.1"/>
    <property type="molecule type" value="Genomic_DNA"/>
</dbReference>
<evidence type="ECO:0000313" key="3">
    <source>
        <dbReference type="Proteomes" id="UP000186004"/>
    </source>
</evidence>
<evidence type="ECO:0000313" key="2">
    <source>
        <dbReference type="EMBL" id="SIR13071.1"/>
    </source>
</evidence>
<dbReference type="AlphaFoldDB" id="A0A1N6YEX4"/>
<sequence>MFNLYGRVCHLCGHPGATQADHLDPLANRPNQVPDPTRMRPAHGNRNQVGPGGELFDARCQTCGQACNQDRGAKRLADALAAPEAEGFEDYSDRI</sequence>
<evidence type="ECO:0000256" key="1">
    <source>
        <dbReference type="SAM" id="MobiDB-lite"/>
    </source>
</evidence>
<gene>
    <name evidence="2" type="ORF">SAMN05444858_106278</name>
</gene>
<protein>
    <recommendedName>
        <fullName evidence="4">HNH endonuclease</fullName>
    </recommendedName>
</protein>
<dbReference type="OrthoDB" id="4578716at2"/>
<keyword evidence="3" id="KW-1185">Reference proteome</keyword>
<evidence type="ECO:0008006" key="4">
    <source>
        <dbReference type="Google" id="ProtNLM"/>
    </source>
</evidence>
<accession>A0A1N6YEX4</accession>
<feature type="region of interest" description="Disordered" evidence="1">
    <location>
        <begin position="17"/>
        <end position="51"/>
    </location>
</feature>
<name>A0A1N6YEX4_9ACTN</name>
<reference evidence="2 3" key="1">
    <citation type="submission" date="2017-01" db="EMBL/GenBank/DDBJ databases">
        <authorList>
            <person name="Mah S.A."/>
            <person name="Swanson W.J."/>
            <person name="Moy G.W."/>
            <person name="Vacquier V.D."/>
        </authorList>
    </citation>
    <scope>NUCLEOTIDE SEQUENCE [LARGE SCALE GENOMIC DNA]</scope>
    <source>
        <strain evidence="2 3">DSM 45758</strain>
    </source>
</reference>